<feature type="compositionally biased region" description="Basic and acidic residues" evidence="1">
    <location>
        <begin position="29"/>
        <end position="38"/>
    </location>
</feature>
<gene>
    <name evidence="3" type="ORF">N7468_001661</name>
</gene>
<feature type="compositionally biased region" description="Basic residues" evidence="1">
    <location>
        <begin position="146"/>
        <end position="157"/>
    </location>
</feature>
<feature type="domain" description="DUF4604" evidence="2">
    <location>
        <begin position="6"/>
        <end position="163"/>
    </location>
</feature>
<dbReference type="Pfam" id="PF15377">
    <property type="entry name" value="DUF4604"/>
    <property type="match status" value="1"/>
</dbReference>
<name>A0A9W9PH08_9EURO</name>
<dbReference type="Proteomes" id="UP001150941">
    <property type="component" value="Unassembled WGS sequence"/>
</dbReference>
<organism evidence="3 4">
    <name type="scientific">Penicillium chermesinum</name>
    <dbReference type="NCBI Taxonomy" id="63820"/>
    <lineage>
        <taxon>Eukaryota</taxon>
        <taxon>Fungi</taxon>
        <taxon>Dikarya</taxon>
        <taxon>Ascomycota</taxon>
        <taxon>Pezizomycotina</taxon>
        <taxon>Eurotiomycetes</taxon>
        <taxon>Eurotiomycetidae</taxon>
        <taxon>Eurotiales</taxon>
        <taxon>Aspergillaceae</taxon>
        <taxon>Penicillium</taxon>
    </lineage>
</organism>
<dbReference type="EMBL" id="JAPQKS010000002">
    <property type="protein sequence ID" value="KAJ5246678.1"/>
    <property type="molecule type" value="Genomic_DNA"/>
</dbReference>
<sequence>MSKNPKLAYERQEPAFLQKLRGQYGDQSGRLERPVERPRRPKAKDDDDDEPVYVDEESNEVISKEEYKALVQGEPPNEDEDTSTIGKSADSDKTYPSAKAHTKTQSNLTEVGGQKKRKQVKVVGDDAREKAETDTAVEDAKPKQSASRKPKKAKKIKLSFDEE</sequence>
<protein>
    <recommendedName>
        <fullName evidence="2">DUF4604 domain-containing protein</fullName>
    </recommendedName>
</protein>
<keyword evidence="4" id="KW-1185">Reference proteome</keyword>
<feature type="compositionally biased region" description="Acidic residues" evidence="1">
    <location>
        <begin position="46"/>
        <end position="59"/>
    </location>
</feature>
<evidence type="ECO:0000259" key="2">
    <source>
        <dbReference type="Pfam" id="PF15377"/>
    </source>
</evidence>
<dbReference type="GeneID" id="83198261"/>
<evidence type="ECO:0000313" key="4">
    <source>
        <dbReference type="Proteomes" id="UP001150941"/>
    </source>
</evidence>
<reference evidence="3" key="1">
    <citation type="submission" date="2022-11" db="EMBL/GenBank/DDBJ databases">
        <authorList>
            <person name="Petersen C."/>
        </authorList>
    </citation>
    <scope>NUCLEOTIDE SEQUENCE</scope>
    <source>
        <strain evidence="3">IBT 19713</strain>
    </source>
</reference>
<accession>A0A9W9PH08</accession>
<evidence type="ECO:0000256" key="1">
    <source>
        <dbReference type="SAM" id="MobiDB-lite"/>
    </source>
</evidence>
<dbReference type="OrthoDB" id="5388322at2759"/>
<dbReference type="AlphaFoldDB" id="A0A9W9PH08"/>
<dbReference type="InterPro" id="IPR027911">
    <property type="entry name" value="DUF4604"/>
</dbReference>
<feature type="compositionally biased region" description="Basic and acidic residues" evidence="1">
    <location>
        <begin position="123"/>
        <end position="142"/>
    </location>
</feature>
<proteinExistence type="predicted"/>
<feature type="region of interest" description="Disordered" evidence="1">
    <location>
        <begin position="1"/>
        <end position="163"/>
    </location>
</feature>
<evidence type="ECO:0000313" key="3">
    <source>
        <dbReference type="EMBL" id="KAJ5246678.1"/>
    </source>
</evidence>
<comment type="caution">
    <text evidence="3">The sequence shown here is derived from an EMBL/GenBank/DDBJ whole genome shotgun (WGS) entry which is preliminary data.</text>
</comment>
<dbReference type="RefSeq" id="XP_058334099.1">
    <property type="nucleotide sequence ID" value="XM_058470958.1"/>
</dbReference>
<reference evidence="3" key="2">
    <citation type="journal article" date="2023" name="IMA Fungus">
        <title>Comparative genomic study of the Penicillium genus elucidates a diverse pangenome and 15 lateral gene transfer events.</title>
        <authorList>
            <person name="Petersen C."/>
            <person name="Sorensen T."/>
            <person name="Nielsen M.R."/>
            <person name="Sondergaard T.E."/>
            <person name="Sorensen J.L."/>
            <person name="Fitzpatrick D.A."/>
            <person name="Frisvad J.C."/>
            <person name="Nielsen K.L."/>
        </authorList>
    </citation>
    <scope>NUCLEOTIDE SEQUENCE</scope>
    <source>
        <strain evidence="3">IBT 19713</strain>
    </source>
</reference>